<dbReference type="InterPro" id="IPR006261">
    <property type="entry name" value="dGTPase"/>
</dbReference>
<reference evidence="3 4" key="1">
    <citation type="submission" date="2019-08" db="EMBL/GenBank/DDBJ databases">
        <title>Luteimonas viscosus sp. nov., isolated from soil of a sunflower field.</title>
        <authorList>
            <person name="Jianli Z."/>
            <person name="Ying Z."/>
        </authorList>
    </citation>
    <scope>NUCLEOTIDE SEQUENCE [LARGE SCALE GENOMIC DNA]</scope>
    <source>
        <strain evidence="3 4">XBU10</strain>
    </source>
</reference>
<dbReference type="Proteomes" id="UP000324973">
    <property type="component" value="Unassembled WGS sequence"/>
</dbReference>
<dbReference type="GO" id="GO:0006203">
    <property type="term" value="P:dGTP catabolic process"/>
    <property type="evidence" value="ECO:0007669"/>
    <property type="project" value="TreeGrafter"/>
</dbReference>
<feature type="domain" description="HD" evidence="2">
    <location>
        <begin position="93"/>
        <end position="222"/>
    </location>
</feature>
<keyword evidence="4" id="KW-1185">Reference proteome</keyword>
<dbReference type="PANTHER" id="PTHR11373:SF32">
    <property type="entry name" value="DEOXYGUANOSINETRIPHOSPHATE TRIPHOSPHOHYDROLASE"/>
    <property type="match status" value="1"/>
</dbReference>
<dbReference type="OrthoDB" id="9803619at2"/>
<dbReference type="NCBIfam" id="TIGR01353">
    <property type="entry name" value="dGTP_triPase"/>
    <property type="match status" value="1"/>
</dbReference>
<dbReference type="GO" id="GO:0008832">
    <property type="term" value="F:dGTPase activity"/>
    <property type="evidence" value="ECO:0007669"/>
    <property type="project" value="TreeGrafter"/>
</dbReference>
<dbReference type="Pfam" id="PF01966">
    <property type="entry name" value="HD"/>
    <property type="match status" value="1"/>
</dbReference>
<dbReference type="InterPro" id="IPR026875">
    <property type="entry name" value="PHydrolase_assoc_dom"/>
</dbReference>
<dbReference type="PROSITE" id="PS51831">
    <property type="entry name" value="HD"/>
    <property type="match status" value="1"/>
</dbReference>
<dbReference type="InterPro" id="IPR006674">
    <property type="entry name" value="HD_domain"/>
</dbReference>
<protein>
    <submittedName>
        <fullName evidence="3">DNTP triphosphohydrolase</fullName>
    </submittedName>
</protein>
<dbReference type="Gene3D" id="1.10.3410.10">
    <property type="entry name" value="putative deoxyguanosinetriphosphate triphosphohydrolase like domain"/>
    <property type="match status" value="1"/>
</dbReference>
<dbReference type="InterPro" id="IPR050135">
    <property type="entry name" value="dGTPase-like"/>
</dbReference>
<dbReference type="SUPFAM" id="SSF109604">
    <property type="entry name" value="HD-domain/PDEase-like"/>
    <property type="match status" value="1"/>
</dbReference>
<evidence type="ECO:0000313" key="4">
    <source>
        <dbReference type="Proteomes" id="UP000324973"/>
    </source>
</evidence>
<dbReference type="InterPro" id="IPR003607">
    <property type="entry name" value="HD/PDEase_dom"/>
</dbReference>
<dbReference type="RefSeq" id="WP_149101515.1">
    <property type="nucleotide sequence ID" value="NZ_VTFT01000001.1"/>
</dbReference>
<dbReference type="EMBL" id="VTFT01000001">
    <property type="protein sequence ID" value="TYT24965.1"/>
    <property type="molecule type" value="Genomic_DNA"/>
</dbReference>
<evidence type="ECO:0000259" key="2">
    <source>
        <dbReference type="PROSITE" id="PS51831"/>
    </source>
</evidence>
<organism evidence="3 4">
    <name type="scientific">Luteimonas viscosa</name>
    <dbReference type="NCBI Taxonomy" id="1132694"/>
    <lineage>
        <taxon>Bacteria</taxon>
        <taxon>Pseudomonadati</taxon>
        <taxon>Pseudomonadota</taxon>
        <taxon>Gammaproteobacteria</taxon>
        <taxon>Lysobacterales</taxon>
        <taxon>Lysobacteraceae</taxon>
        <taxon>Luteimonas</taxon>
    </lineage>
</organism>
<dbReference type="InterPro" id="IPR027432">
    <property type="entry name" value="dGTP_triphosphohydrolase_C"/>
</dbReference>
<dbReference type="AlphaFoldDB" id="A0A5D4XLX6"/>
<dbReference type="Gene3D" id="1.10.3210.10">
    <property type="entry name" value="Hypothetical protein af1432"/>
    <property type="match status" value="1"/>
</dbReference>
<evidence type="ECO:0000256" key="1">
    <source>
        <dbReference type="ARBA" id="ARBA00022801"/>
    </source>
</evidence>
<evidence type="ECO:0000313" key="3">
    <source>
        <dbReference type="EMBL" id="TYT24965.1"/>
    </source>
</evidence>
<proteinExistence type="predicted"/>
<dbReference type="SMART" id="SM00471">
    <property type="entry name" value="HDc"/>
    <property type="match status" value="1"/>
</dbReference>
<dbReference type="Pfam" id="PF13286">
    <property type="entry name" value="HD_assoc"/>
    <property type="match status" value="1"/>
</dbReference>
<keyword evidence="1 3" id="KW-0378">Hydrolase</keyword>
<accession>A0A5D4XLX6</accession>
<dbReference type="Gene3D" id="1.10.3550.10">
    <property type="entry name" value="eoxyguanosinetriphosphate triphosphohydrolase domain-like"/>
    <property type="match status" value="1"/>
</dbReference>
<dbReference type="InterPro" id="IPR023293">
    <property type="entry name" value="dGTP_triP_hydro_central_sf"/>
</dbReference>
<comment type="caution">
    <text evidence="3">The sequence shown here is derived from an EMBL/GenBank/DDBJ whole genome shotgun (WGS) entry which is preliminary data.</text>
</comment>
<sequence>MKADGKRATKTARRKVVGAAKTTEIKPLDWSKLLSTARVPGPDRKKMIYGTINDHRTDHERDFDRVVFCTPVRRLKDKTQVFPLDMHDGVRTRLTHSMEVSNLARSMGTAVAARIAGLAEFENAHRNVPALLAAVALTHDLGNPPFGHQGEVAIRAWVEENDSKIKSEAKKAFDRDLLKDFLLFEGNAQGFRILTRLQHQDHQSGLRLTASTLRAFMKYPWMADAIKGDDGPKKFGVFRSEQAVFEWASRETGLDIGVRHPLSYLMEVCDDIAYSVLDIEDAVKKELISAAELASYISTDPRYKDDVRIVQLMNQYDDDREWLSTLRMKRDDGKEVPLSSKEVRDSQVDILRSYAIGLMVSDAIEKFVELESTNTFSGLKKGIAEDFGAKNLVEAFKAFALLRVYKHPSVIRAELQGHSVLPELMGVFWKAVVTHAHGTQTKIDEYVMSLMSPNYIRAYRQSADLGLPLWYRQVQLVCDQVCGMTDSYAVRVHADLKQLGVI</sequence>
<dbReference type="PANTHER" id="PTHR11373">
    <property type="entry name" value="DEOXYNUCLEOSIDE TRIPHOSPHATE TRIPHOSPHOHYDROLASE"/>
    <property type="match status" value="1"/>
</dbReference>
<name>A0A5D4XLX6_9GAMM</name>
<gene>
    <name evidence="3" type="primary">dgt</name>
    <name evidence="3" type="ORF">FZO89_00980</name>
</gene>